<dbReference type="RefSeq" id="WP_210058171.1">
    <property type="nucleotide sequence ID" value="NZ_BAAAMH010000001.1"/>
</dbReference>
<keyword evidence="2" id="KW-1185">Reference proteome</keyword>
<evidence type="ECO:0000313" key="1">
    <source>
        <dbReference type="EMBL" id="MBP2418577.1"/>
    </source>
</evidence>
<dbReference type="InterPro" id="IPR041164">
    <property type="entry name" value="LDcluster4"/>
</dbReference>
<dbReference type="Pfam" id="PF18306">
    <property type="entry name" value="LDcluster4"/>
    <property type="match status" value="1"/>
</dbReference>
<dbReference type="PANTHER" id="PTHR43393">
    <property type="entry name" value="CYTOKININ RIBOSIDE 5'-MONOPHOSPHATE PHOSPHORIBOHYDROLASE"/>
    <property type="match status" value="1"/>
</dbReference>
<name>A0ABS4ZC12_9ACTN</name>
<dbReference type="PANTHER" id="PTHR43393:SF3">
    <property type="entry name" value="LYSINE DECARBOXYLASE-LIKE PROTEIN"/>
    <property type="match status" value="1"/>
</dbReference>
<accession>A0ABS4ZC12</accession>
<dbReference type="Proteomes" id="UP000758168">
    <property type="component" value="Unassembled WGS sequence"/>
</dbReference>
<organism evidence="1 2">
    <name type="scientific">Microlunatus capsulatus</name>
    <dbReference type="NCBI Taxonomy" id="99117"/>
    <lineage>
        <taxon>Bacteria</taxon>
        <taxon>Bacillati</taxon>
        <taxon>Actinomycetota</taxon>
        <taxon>Actinomycetes</taxon>
        <taxon>Propionibacteriales</taxon>
        <taxon>Propionibacteriaceae</taxon>
        <taxon>Microlunatus</taxon>
    </lineage>
</organism>
<sequence length="363" mass="38366">MTRRLVEIDSLTDFDARSRAAARMSGWVVQSLDLTGRSAELLAHDPRGAVLLGCAFAPGVEEELRRRGALLFPRLPDLPFDPYRPALYDAAALFGDGPYAASPDAAVYAWSKVPAPAPLDHTLAAALHDHAVTDALDEATAGTDPRRLVGVMGGHALQRGEPGYAAAAALGAELARAGLTVLTGGGPGAMEAANLGAYLSPWPDALPAALDLLAAAPTYRAAMDPWLSAALAVRARWPVEEAGRSLSVPTWFYGHEPTNVFATGIAKYFANALREDTLLHRCRGGIVYLPGQAGTVQEIFQAVTENFYAADASLVAPMVLVGVEYWTRTYPAWPLLRALGEGRTMGAVVHCVDTVEEAAALVG</sequence>
<reference evidence="1 2" key="1">
    <citation type="submission" date="2021-03" db="EMBL/GenBank/DDBJ databases">
        <title>Sequencing the genomes of 1000 actinobacteria strains.</title>
        <authorList>
            <person name="Klenk H.-P."/>
        </authorList>
    </citation>
    <scope>NUCLEOTIDE SEQUENCE [LARGE SCALE GENOMIC DNA]</scope>
    <source>
        <strain evidence="1 2">DSM 12936</strain>
    </source>
</reference>
<comment type="caution">
    <text evidence="1">The sequence shown here is derived from an EMBL/GenBank/DDBJ whole genome shotgun (WGS) entry which is preliminary data.</text>
</comment>
<dbReference type="SUPFAM" id="SSF102405">
    <property type="entry name" value="MCP/YpsA-like"/>
    <property type="match status" value="1"/>
</dbReference>
<evidence type="ECO:0000313" key="2">
    <source>
        <dbReference type="Proteomes" id="UP000758168"/>
    </source>
</evidence>
<dbReference type="InterPro" id="IPR052341">
    <property type="entry name" value="LOG_family_nucleotidases"/>
</dbReference>
<gene>
    <name evidence="1" type="ORF">JOF54_003499</name>
</gene>
<dbReference type="EMBL" id="JAGIOB010000001">
    <property type="protein sequence ID" value="MBP2418577.1"/>
    <property type="molecule type" value="Genomic_DNA"/>
</dbReference>
<dbReference type="Gene3D" id="3.40.50.450">
    <property type="match status" value="1"/>
</dbReference>
<proteinExistence type="predicted"/>
<protein>
    <submittedName>
        <fullName evidence="1">Rossmann-fold nucleotide-binding protein</fullName>
    </submittedName>
</protein>